<accession>A0ABD3ADU3</accession>
<gene>
    <name evidence="1" type="ORF">ACH5RR_008635</name>
</gene>
<sequence>MKESSDNEQKVDRESKICMPRRHLNKVWHMEDLRKDGKVRDRCESMIHYTDAIFVLNDGEPSLSVTNKLVVQPTDMEDVRVHVKDDMVEVDLGDTYKSRPTYICAHLSTKQKEQMT</sequence>
<proteinExistence type="predicted"/>
<dbReference type="AlphaFoldDB" id="A0ABD3ADU3"/>
<evidence type="ECO:0000313" key="2">
    <source>
        <dbReference type="Proteomes" id="UP001630127"/>
    </source>
</evidence>
<reference evidence="1 2" key="1">
    <citation type="submission" date="2024-11" db="EMBL/GenBank/DDBJ databases">
        <title>A near-complete genome assembly of Cinchona calisaya.</title>
        <authorList>
            <person name="Lian D.C."/>
            <person name="Zhao X.W."/>
            <person name="Wei L."/>
        </authorList>
    </citation>
    <scope>NUCLEOTIDE SEQUENCE [LARGE SCALE GENOMIC DNA]</scope>
    <source>
        <tissue evidence="1">Nenye</tissue>
    </source>
</reference>
<keyword evidence="2" id="KW-1185">Reference proteome</keyword>
<comment type="caution">
    <text evidence="1">The sequence shown here is derived from an EMBL/GenBank/DDBJ whole genome shotgun (WGS) entry which is preliminary data.</text>
</comment>
<name>A0ABD3ADU3_9GENT</name>
<dbReference type="EMBL" id="JBJUIK010000004">
    <property type="protein sequence ID" value="KAL3529313.1"/>
    <property type="molecule type" value="Genomic_DNA"/>
</dbReference>
<evidence type="ECO:0000313" key="1">
    <source>
        <dbReference type="EMBL" id="KAL3529313.1"/>
    </source>
</evidence>
<protein>
    <submittedName>
        <fullName evidence="1">Uncharacterized protein</fullName>
    </submittedName>
</protein>
<organism evidence="1 2">
    <name type="scientific">Cinchona calisaya</name>
    <dbReference type="NCBI Taxonomy" id="153742"/>
    <lineage>
        <taxon>Eukaryota</taxon>
        <taxon>Viridiplantae</taxon>
        <taxon>Streptophyta</taxon>
        <taxon>Embryophyta</taxon>
        <taxon>Tracheophyta</taxon>
        <taxon>Spermatophyta</taxon>
        <taxon>Magnoliopsida</taxon>
        <taxon>eudicotyledons</taxon>
        <taxon>Gunneridae</taxon>
        <taxon>Pentapetalae</taxon>
        <taxon>asterids</taxon>
        <taxon>lamiids</taxon>
        <taxon>Gentianales</taxon>
        <taxon>Rubiaceae</taxon>
        <taxon>Cinchonoideae</taxon>
        <taxon>Cinchoneae</taxon>
        <taxon>Cinchona</taxon>
    </lineage>
</organism>
<dbReference type="Proteomes" id="UP001630127">
    <property type="component" value="Unassembled WGS sequence"/>
</dbReference>